<protein>
    <submittedName>
        <fullName evidence="1">Uncharacterized protein</fullName>
    </submittedName>
</protein>
<name>A0A0V1GDY2_9BILA</name>
<evidence type="ECO:0000313" key="2">
    <source>
        <dbReference type="Proteomes" id="UP000055024"/>
    </source>
</evidence>
<evidence type="ECO:0000313" key="1">
    <source>
        <dbReference type="EMBL" id="KRY96443.1"/>
    </source>
</evidence>
<reference evidence="1 2" key="1">
    <citation type="submission" date="2015-01" db="EMBL/GenBank/DDBJ databases">
        <title>Evolution of Trichinella species and genotypes.</title>
        <authorList>
            <person name="Korhonen P.K."/>
            <person name="Edoardo P."/>
            <person name="Giuseppe L.R."/>
            <person name="Gasser R.B."/>
        </authorList>
    </citation>
    <scope>NUCLEOTIDE SEQUENCE [LARGE SCALE GENOMIC DNA]</scope>
    <source>
        <strain evidence="1">ISS1029</strain>
    </source>
</reference>
<accession>A0A0V1GDY2</accession>
<dbReference type="AlphaFoldDB" id="A0A0V1GDY2"/>
<sequence>MTTLRFLYILHVSYLPFIRSSLCSELSQDVFVTFLV</sequence>
<keyword evidence="2" id="KW-1185">Reference proteome</keyword>
<dbReference type="EMBL" id="JYDP01002822">
    <property type="protein sequence ID" value="KRY96443.1"/>
    <property type="molecule type" value="Genomic_DNA"/>
</dbReference>
<proteinExistence type="predicted"/>
<gene>
    <name evidence="1" type="ORF">T11_11193</name>
</gene>
<organism evidence="1 2">
    <name type="scientific">Trichinella zimbabwensis</name>
    <dbReference type="NCBI Taxonomy" id="268475"/>
    <lineage>
        <taxon>Eukaryota</taxon>
        <taxon>Metazoa</taxon>
        <taxon>Ecdysozoa</taxon>
        <taxon>Nematoda</taxon>
        <taxon>Enoplea</taxon>
        <taxon>Dorylaimia</taxon>
        <taxon>Trichinellida</taxon>
        <taxon>Trichinellidae</taxon>
        <taxon>Trichinella</taxon>
    </lineage>
</organism>
<comment type="caution">
    <text evidence="1">The sequence shown here is derived from an EMBL/GenBank/DDBJ whole genome shotgun (WGS) entry which is preliminary data.</text>
</comment>
<dbReference type="Proteomes" id="UP000055024">
    <property type="component" value="Unassembled WGS sequence"/>
</dbReference>